<dbReference type="PANTHER" id="PTHR20974">
    <property type="entry name" value="UPF0585 PROTEIN CG18661"/>
    <property type="match status" value="1"/>
</dbReference>
<proteinExistence type="inferred from homology"/>
<reference evidence="3 4" key="1">
    <citation type="submission" date="2020-11" db="EMBL/GenBank/DDBJ databases">
        <title>Kefir isolates.</title>
        <authorList>
            <person name="Marcisauskas S."/>
            <person name="Kim Y."/>
            <person name="Blasche S."/>
        </authorList>
    </citation>
    <scope>NUCLEOTIDE SEQUENCE [LARGE SCALE GENOMIC DNA]</scope>
    <source>
        <strain evidence="3 4">KR</strain>
    </source>
</reference>
<name>A0A9P7B8E3_RHOMI</name>
<gene>
    <name evidence="3" type="ORF">C6P46_002293</name>
</gene>
<feature type="region of interest" description="Disordered" evidence="2">
    <location>
        <begin position="1"/>
        <end position="20"/>
    </location>
</feature>
<dbReference type="Proteomes" id="UP000777482">
    <property type="component" value="Unassembled WGS sequence"/>
</dbReference>
<evidence type="ECO:0000256" key="1">
    <source>
        <dbReference type="ARBA" id="ARBA00008308"/>
    </source>
</evidence>
<dbReference type="Pfam" id="PF06080">
    <property type="entry name" value="DUF938"/>
    <property type="match status" value="1"/>
</dbReference>
<accession>A0A9P7B8E3</accession>
<comment type="caution">
    <text evidence="3">The sequence shown here is derived from an EMBL/GenBank/DDBJ whole genome shotgun (WGS) entry which is preliminary data.</text>
</comment>
<evidence type="ECO:0000313" key="4">
    <source>
        <dbReference type="Proteomes" id="UP000777482"/>
    </source>
</evidence>
<sequence>MTDATPATTKANGPRFPSTLAPPAYYNGLEDRLRQTLLPVLAPHFTDAQSAPLRILEIASGTGSHSILFAQTYGDHIKLIQPTECDEYGRERIDKTVAAAAAAARAKQDGQDRPLIADDKIKGAKRLDVMNSQDWEAVRTSGEPQGGYNLVFGSNFLHMIPFPDGPRRIFSDLLSHKLVASGTSTRLILYGPFRPSMTEYFSPSDEKFDHEISSRTLPESETPYRLGLRPLDELFRLAEECGWQLEAQHKVEANGNWVLVFQPRRP</sequence>
<dbReference type="OrthoDB" id="10258744at2759"/>
<dbReference type="EMBL" id="PUHQ01000018">
    <property type="protein sequence ID" value="KAG0663724.1"/>
    <property type="molecule type" value="Genomic_DNA"/>
</dbReference>
<protein>
    <recommendedName>
        <fullName evidence="5">Methyltransferase domain-containing protein</fullName>
    </recommendedName>
</protein>
<dbReference type="InterPro" id="IPR010342">
    <property type="entry name" value="DUF938"/>
</dbReference>
<comment type="similarity">
    <text evidence="1">Belongs to the UPF0585 family.</text>
</comment>
<feature type="compositionally biased region" description="Polar residues" evidence="2">
    <location>
        <begin position="1"/>
        <end position="11"/>
    </location>
</feature>
<evidence type="ECO:0000313" key="3">
    <source>
        <dbReference type="EMBL" id="KAG0663724.1"/>
    </source>
</evidence>
<dbReference type="Gene3D" id="3.40.50.150">
    <property type="entry name" value="Vaccinia Virus protein VP39"/>
    <property type="match status" value="1"/>
</dbReference>
<organism evidence="3 4">
    <name type="scientific">Rhodotorula mucilaginosa</name>
    <name type="common">Yeast</name>
    <name type="synonym">Rhodotorula rubra</name>
    <dbReference type="NCBI Taxonomy" id="5537"/>
    <lineage>
        <taxon>Eukaryota</taxon>
        <taxon>Fungi</taxon>
        <taxon>Dikarya</taxon>
        <taxon>Basidiomycota</taxon>
        <taxon>Pucciniomycotina</taxon>
        <taxon>Microbotryomycetes</taxon>
        <taxon>Sporidiobolales</taxon>
        <taxon>Sporidiobolaceae</taxon>
        <taxon>Rhodotorula</taxon>
    </lineage>
</organism>
<dbReference type="InterPro" id="IPR029063">
    <property type="entry name" value="SAM-dependent_MTases_sf"/>
</dbReference>
<dbReference type="AlphaFoldDB" id="A0A9P7B8E3"/>
<dbReference type="PANTHER" id="PTHR20974:SF0">
    <property type="entry name" value="UPF0585 PROTEIN CG18661"/>
    <property type="match status" value="1"/>
</dbReference>
<evidence type="ECO:0008006" key="5">
    <source>
        <dbReference type="Google" id="ProtNLM"/>
    </source>
</evidence>
<keyword evidence="4" id="KW-1185">Reference proteome</keyword>
<evidence type="ECO:0000256" key="2">
    <source>
        <dbReference type="SAM" id="MobiDB-lite"/>
    </source>
</evidence>
<dbReference type="SUPFAM" id="SSF53335">
    <property type="entry name" value="S-adenosyl-L-methionine-dependent methyltransferases"/>
    <property type="match status" value="1"/>
</dbReference>